<comment type="caution">
    <text evidence="1">The sequence shown here is derived from an EMBL/GenBank/DDBJ whole genome shotgun (WGS) entry which is preliminary data.</text>
</comment>
<sequence>MSFGQLFNRYSWVLNPPNKVQDYYSDTNRTLGHIFSTIVSKIVNLPDQVGNREVPEILDRIENIVPQLAVFIRRNPRDLSLLEATLEEI</sequence>
<gene>
    <name evidence="1" type="ORF">MFIFM68171_00004</name>
</gene>
<name>A0ABQ0FWL2_9PEZI</name>
<dbReference type="EMBL" id="BAAFSV010000001">
    <property type="protein sequence ID" value="GAB1309794.1"/>
    <property type="molecule type" value="Genomic_DNA"/>
</dbReference>
<accession>A0ABQ0FWL2</accession>
<evidence type="ECO:0000313" key="1">
    <source>
        <dbReference type="EMBL" id="GAB1309794.1"/>
    </source>
</evidence>
<evidence type="ECO:0000313" key="2">
    <source>
        <dbReference type="Proteomes" id="UP001628179"/>
    </source>
</evidence>
<proteinExistence type="predicted"/>
<protein>
    <submittedName>
        <fullName evidence="1">Uncharacterized protein</fullName>
    </submittedName>
</protein>
<keyword evidence="2" id="KW-1185">Reference proteome</keyword>
<reference evidence="1 2" key="1">
    <citation type="submission" date="2024-09" db="EMBL/GenBank/DDBJ databases">
        <title>Itraconazole resistance in Madurella fahalii resulting from another homologue of gene encoding cytochrome P450 14-alpha sterol demethylase (CYP51).</title>
        <authorList>
            <person name="Yoshioka I."/>
            <person name="Fahal A.H."/>
            <person name="Kaneko S."/>
            <person name="Yaguchi T."/>
        </authorList>
    </citation>
    <scope>NUCLEOTIDE SEQUENCE [LARGE SCALE GENOMIC DNA]</scope>
    <source>
        <strain evidence="1 2">IFM 68171</strain>
    </source>
</reference>
<dbReference type="Proteomes" id="UP001628179">
    <property type="component" value="Unassembled WGS sequence"/>
</dbReference>
<organism evidence="1 2">
    <name type="scientific">Madurella fahalii</name>
    <dbReference type="NCBI Taxonomy" id="1157608"/>
    <lineage>
        <taxon>Eukaryota</taxon>
        <taxon>Fungi</taxon>
        <taxon>Dikarya</taxon>
        <taxon>Ascomycota</taxon>
        <taxon>Pezizomycotina</taxon>
        <taxon>Sordariomycetes</taxon>
        <taxon>Sordariomycetidae</taxon>
        <taxon>Sordariales</taxon>
        <taxon>Sordariales incertae sedis</taxon>
        <taxon>Madurella</taxon>
    </lineage>
</organism>
<dbReference type="RefSeq" id="XP_070911527.1">
    <property type="nucleotide sequence ID" value="XM_071055426.1"/>
</dbReference>
<dbReference type="GeneID" id="98170749"/>